<feature type="region of interest" description="Disordered" evidence="1">
    <location>
        <begin position="123"/>
        <end position="143"/>
    </location>
</feature>
<sequence>MAAQKPDILDAMLSEARSETDSAQPNKSEKGQGNVQKKGKTPLTKEKRSGTTAKSPTVTTKLVTGAASSAGLDQATKSGETDPTRLEDLCHKVSQLTDIMSSFASVVKELKTAYDAAMQQNDLSCSDSENEGGESFSTTAKSKDTKANDYSMTSCRSVLATGLNEQSLAKRKESIRRPENCKLLKVNSEIWEIAQKTTKSMDARLQKLQEALIKGLIPMARAAGLVGEALSKKADMPLTLEELWKGLSYSVLFVAPANHDLNMCRCDLFKVDLDDKYKEICSNKEPVASELFGDDLGECLKTVKESKKAAQQLTGKRKRDEEYPRRPRPSYGGNFLFPNWGRPYRGRPHQRYNPQNKYPSTHNTNSAAKSRSNAYTGHSKEECQTNICDTLNLLRRLGFMPHETKSITTPTHVLQHLGFILNSLDMTVSI</sequence>
<dbReference type="InParanoid" id="A7SWJ3"/>
<dbReference type="HOGENOM" id="CLU_638280_0_0_1"/>
<accession>A7SWJ3</accession>
<feature type="region of interest" description="Disordered" evidence="1">
    <location>
        <begin position="346"/>
        <end position="379"/>
    </location>
</feature>
<dbReference type="Proteomes" id="UP000001593">
    <property type="component" value="Unassembled WGS sequence"/>
</dbReference>
<feature type="compositionally biased region" description="Polar residues" evidence="1">
    <location>
        <begin position="352"/>
        <end position="376"/>
    </location>
</feature>
<organism evidence="2 3">
    <name type="scientific">Nematostella vectensis</name>
    <name type="common">Starlet sea anemone</name>
    <dbReference type="NCBI Taxonomy" id="45351"/>
    <lineage>
        <taxon>Eukaryota</taxon>
        <taxon>Metazoa</taxon>
        <taxon>Cnidaria</taxon>
        <taxon>Anthozoa</taxon>
        <taxon>Hexacorallia</taxon>
        <taxon>Actiniaria</taxon>
        <taxon>Edwardsiidae</taxon>
        <taxon>Nematostella</taxon>
    </lineage>
</organism>
<dbReference type="PANTHER" id="PTHR34239">
    <property type="entry name" value="APPLE DOMAIN-CONTAINING PROTEIN"/>
    <property type="match status" value="1"/>
</dbReference>
<dbReference type="OMA" id="IRRPENC"/>
<gene>
    <name evidence="2" type="ORF">NEMVEDRAFT_v1g218585</name>
</gene>
<name>A7SWJ3_NEMVE</name>
<protein>
    <submittedName>
        <fullName evidence="2">Uncharacterized protein</fullName>
    </submittedName>
</protein>
<evidence type="ECO:0000313" key="2">
    <source>
        <dbReference type="EMBL" id="EDO31917.1"/>
    </source>
</evidence>
<feature type="region of interest" description="Disordered" evidence="1">
    <location>
        <begin position="308"/>
        <end position="330"/>
    </location>
</feature>
<reference evidence="2 3" key="1">
    <citation type="journal article" date="2007" name="Science">
        <title>Sea anemone genome reveals ancestral eumetazoan gene repertoire and genomic organization.</title>
        <authorList>
            <person name="Putnam N.H."/>
            <person name="Srivastava M."/>
            <person name="Hellsten U."/>
            <person name="Dirks B."/>
            <person name="Chapman J."/>
            <person name="Salamov A."/>
            <person name="Terry A."/>
            <person name="Shapiro H."/>
            <person name="Lindquist E."/>
            <person name="Kapitonov V.V."/>
            <person name="Jurka J."/>
            <person name="Genikhovich G."/>
            <person name="Grigoriev I.V."/>
            <person name="Lucas S.M."/>
            <person name="Steele R.E."/>
            <person name="Finnerty J.R."/>
            <person name="Technau U."/>
            <person name="Martindale M.Q."/>
            <person name="Rokhsar D.S."/>
        </authorList>
    </citation>
    <scope>NUCLEOTIDE SEQUENCE [LARGE SCALE GENOMIC DNA]</scope>
    <source>
        <strain evidence="3">CH2 X CH6</strain>
    </source>
</reference>
<dbReference type="PANTHER" id="PTHR34239:SF2">
    <property type="entry name" value="TRANSPOSABLE ELEMENT P TRANSPOSASE_THAP9 CONSERVED DOMAIN-CONTAINING PROTEIN"/>
    <property type="match status" value="1"/>
</dbReference>
<dbReference type="PhylomeDB" id="A7SWJ3"/>
<feature type="compositionally biased region" description="Polar residues" evidence="1">
    <location>
        <begin position="50"/>
        <end position="62"/>
    </location>
</feature>
<keyword evidence="3" id="KW-1185">Reference proteome</keyword>
<feature type="region of interest" description="Disordered" evidence="1">
    <location>
        <begin position="1"/>
        <end position="83"/>
    </location>
</feature>
<evidence type="ECO:0000313" key="3">
    <source>
        <dbReference type="Proteomes" id="UP000001593"/>
    </source>
</evidence>
<evidence type="ECO:0000256" key="1">
    <source>
        <dbReference type="SAM" id="MobiDB-lite"/>
    </source>
</evidence>
<feature type="compositionally biased region" description="Polar residues" evidence="1">
    <location>
        <begin position="21"/>
        <end position="35"/>
    </location>
</feature>
<proteinExistence type="predicted"/>
<dbReference type="EMBL" id="DS469861">
    <property type="protein sequence ID" value="EDO31917.1"/>
    <property type="molecule type" value="Genomic_DNA"/>
</dbReference>
<dbReference type="AlphaFoldDB" id="A7SWJ3"/>